<keyword evidence="1" id="KW-0472">Membrane</keyword>
<dbReference type="RefSeq" id="WP_007185748.1">
    <property type="nucleotide sequence ID" value="NZ_AKGD01000002.1"/>
</dbReference>
<name>I8T5L6_9GAMM</name>
<dbReference type="Proteomes" id="UP000003704">
    <property type="component" value="Unassembled WGS sequence"/>
</dbReference>
<protein>
    <recommendedName>
        <fullName evidence="4">PepSY domain-containing protein</fullName>
    </recommendedName>
</protein>
<feature type="transmembrane region" description="Helical" evidence="1">
    <location>
        <begin position="360"/>
        <end position="381"/>
    </location>
</feature>
<feature type="transmembrane region" description="Helical" evidence="1">
    <location>
        <begin position="197"/>
        <end position="220"/>
    </location>
</feature>
<dbReference type="PANTHER" id="PTHR34219:SF1">
    <property type="entry name" value="PEPSY DOMAIN-CONTAINING PROTEIN"/>
    <property type="match status" value="1"/>
</dbReference>
<gene>
    <name evidence="2" type="ORF">WQQ_28070</name>
</gene>
<dbReference type="STRING" id="1172194.WQQ_28070"/>
<keyword evidence="3" id="KW-1185">Reference proteome</keyword>
<feature type="transmembrane region" description="Helical" evidence="1">
    <location>
        <begin position="152"/>
        <end position="172"/>
    </location>
</feature>
<keyword evidence="1" id="KW-0812">Transmembrane</keyword>
<evidence type="ECO:0000313" key="3">
    <source>
        <dbReference type="Proteomes" id="UP000003704"/>
    </source>
</evidence>
<feature type="transmembrane region" description="Helical" evidence="1">
    <location>
        <begin position="23"/>
        <end position="47"/>
    </location>
</feature>
<dbReference type="Pfam" id="PF03929">
    <property type="entry name" value="PepSY_TM"/>
    <property type="match status" value="1"/>
</dbReference>
<keyword evidence="1" id="KW-1133">Transmembrane helix</keyword>
<evidence type="ECO:0008006" key="4">
    <source>
        <dbReference type="Google" id="ProtNLM"/>
    </source>
</evidence>
<evidence type="ECO:0000256" key="1">
    <source>
        <dbReference type="SAM" id="Phobius"/>
    </source>
</evidence>
<accession>I8T5L6</accession>
<dbReference type="PANTHER" id="PTHR34219">
    <property type="entry name" value="IRON-REGULATED INNER MEMBRANE PROTEIN-RELATED"/>
    <property type="match status" value="1"/>
</dbReference>
<comment type="caution">
    <text evidence="2">The sequence shown here is derived from an EMBL/GenBank/DDBJ whole genome shotgun (WGS) entry which is preliminary data.</text>
</comment>
<dbReference type="InterPro" id="IPR005625">
    <property type="entry name" value="PepSY-ass_TM"/>
</dbReference>
<sequence length="453" mass="50591">MTTHAREQAHASRWPDYRTVWRWHFYAGLFCIPFVLWLAFTGTLYLFKPQIEAWLDAPYDELSLDGTRASVFDQVQAAVQAVPSGRFKSYELPATPQSAARVLVDDGTRSWRVYVHPQTLEVLQRVDDAQRPMKVISRLHGTLWLGDRGSNLVELAACWAIVMILSGLYLWWPRGRFRLGGLLWPRLQVRRLLLRDLHAVTGFWISVLALFLIFSGLPWAKFWGSSLKSLRELGSSSEVRLDWTLGGKPVVADEHAHHQGHHHHVEPVASNAADYERVVASVRALSLAAPVIITPPTQDALWSARSDAQNRPLRVTLQVDGDTGAIVNRQDFAQRALIDRIVGVGIAAHEGQLFGWINQLLGTLTTVGLMLLCVSAAMMWWKRRPGGTLGAPLPPRMPEGQPRYALLFFALVIALGVLLPLMGLSLLLVLAIERGVLRRLPAARHFLGLQPAA</sequence>
<dbReference type="EMBL" id="AKGD01000002">
    <property type="protein sequence ID" value="EIT69225.1"/>
    <property type="molecule type" value="Genomic_DNA"/>
</dbReference>
<dbReference type="OrthoDB" id="9791166at2"/>
<proteinExistence type="predicted"/>
<evidence type="ECO:0000313" key="2">
    <source>
        <dbReference type="EMBL" id="EIT69225.1"/>
    </source>
</evidence>
<dbReference type="PATRIC" id="fig|1172194.4.peg.2717"/>
<reference evidence="2 3" key="1">
    <citation type="journal article" date="2012" name="J. Bacteriol.">
        <title>Genome Sequence of n-Alkane-Degrading Hydrocarboniphaga effusa Strain AP103T (ATCC BAA-332T).</title>
        <authorList>
            <person name="Chang H.K."/>
            <person name="Zylstra G.J."/>
            <person name="Chae J.C."/>
        </authorList>
    </citation>
    <scope>NUCLEOTIDE SEQUENCE [LARGE SCALE GENOMIC DNA]</scope>
    <source>
        <strain evidence="2 3">AP103</strain>
    </source>
</reference>
<organism evidence="2 3">
    <name type="scientific">Hydrocarboniphaga effusa AP103</name>
    <dbReference type="NCBI Taxonomy" id="1172194"/>
    <lineage>
        <taxon>Bacteria</taxon>
        <taxon>Pseudomonadati</taxon>
        <taxon>Pseudomonadota</taxon>
        <taxon>Gammaproteobacteria</taxon>
        <taxon>Nevskiales</taxon>
        <taxon>Nevskiaceae</taxon>
        <taxon>Hydrocarboniphaga</taxon>
    </lineage>
</organism>
<feature type="transmembrane region" description="Helical" evidence="1">
    <location>
        <begin position="404"/>
        <end position="432"/>
    </location>
</feature>
<dbReference type="AlphaFoldDB" id="I8T5L6"/>